<dbReference type="Gene3D" id="1.20.1420.20">
    <property type="entry name" value="M75 peptidase, HXXE motif"/>
    <property type="match status" value="1"/>
</dbReference>
<evidence type="ECO:0000256" key="3">
    <source>
        <dbReference type="SAM" id="SignalP"/>
    </source>
</evidence>
<protein>
    <submittedName>
        <fullName evidence="5">Iron-regulated protein A</fullName>
    </submittedName>
</protein>
<organism evidence="5 6">
    <name type="scientific">Pseudoalteromonas porphyrae</name>
    <dbReference type="NCBI Taxonomy" id="187330"/>
    <lineage>
        <taxon>Bacteria</taxon>
        <taxon>Pseudomonadati</taxon>
        <taxon>Pseudomonadota</taxon>
        <taxon>Gammaproteobacteria</taxon>
        <taxon>Alteromonadales</taxon>
        <taxon>Pseudoalteromonadaceae</taxon>
        <taxon>Pseudoalteromonas</taxon>
    </lineage>
</organism>
<dbReference type="EMBL" id="LHPH01000008">
    <property type="protein sequence ID" value="KPH63499.1"/>
    <property type="molecule type" value="Genomic_DNA"/>
</dbReference>
<dbReference type="Proteomes" id="UP000037848">
    <property type="component" value="Unassembled WGS sequence"/>
</dbReference>
<keyword evidence="2 3" id="KW-0732">Signal</keyword>
<dbReference type="AlphaFoldDB" id="A0A0N0M0I5"/>
<dbReference type="InterPro" id="IPR038352">
    <property type="entry name" value="Imelysin_sf"/>
</dbReference>
<feature type="domain" description="Imelysin-like" evidence="4">
    <location>
        <begin position="57"/>
        <end position="370"/>
    </location>
</feature>
<evidence type="ECO:0000313" key="6">
    <source>
        <dbReference type="Proteomes" id="UP000037848"/>
    </source>
</evidence>
<dbReference type="STRING" id="187330.AMS58_04755"/>
<dbReference type="PROSITE" id="PS51257">
    <property type="entry name" value="PROKAR_LIPOPROTEIN"/>
    <property type="match status" value="1"/>
</dbReference>
<comment type="caution">
    <text evidence="5">The sequence shown here is derived from an EMBL/GenBank/DDBJ whole genome shotgun (WGS) entry which is preliminary data.</text>
</comment>
<sequence>MKTVLNSITAIILASTLVACGSSSSDDSGSTTPPPVASTKFTYDATDLIANVTTDVIVDGYEILDTKADALYVAAQNLLNNQNQESLAKAQDAWKDARIFWEQGESHIFGPVDSLSIDPHLDTWPLNTTDLNTLLASDTVFTADTIKGLDDGVQGFHTMEFLLFGDGVADNEKAIAEMTVREIEYLIACAEVFAFYTDSLSSAWTVSADGDKEPAYKDYLLTPGNDKYASNLGVVEELVNGLIGIVDEVGNGKIAEPFNTTKDNADTSKVESQYSWNSLTDFSDNIKGVQNVYLGTFANENDSPGLKALIEAGDATLAAKVETQISAAITAIEAIAGENNMPFRQAIKDDDARVRVQAAIDSLGELQKSLEEEVVPLLKKWDV</sequence>
<comment type="subcellular location">
    <subcellularLocation>
        <location evidence="1">Cell envelope</location>
    </subcellularLocation>
</comment>
<accession>A0A0N0M0I5</accession>
<evidence type="ECO:0000313" key="5">
    <source>
        <dbReference type="EMBL" id="KPH63499.1"/>
    </source>
</evidence>
<evidence type="ECO:0000256" key="2">
    <source>
        <dbReference type="ARBA" id="ARBA00022729"/>
    </source>
</evidence>
<dbReference type="InterPro" id="IPR018976">
    <property type="entry name" value="Imelysin-like"/>
</dbReference>
<dbReference type="RefSeq" id="WP_054203877.1">
    <property type="nucleotide sequence ID" value="NZ_LHPH01000008.1"/>
</dbReference>
<dbReference type="GO" id="GO:0030313">
    <property type="term" value="C:cell envelope"/>
    <property type="evidence" value="ECO:0007669"/>
    <property type="project" value="UniProtKB-SubCell"/>
</dbReference>
<proteinExistence type="predicted"/>
<reference evidence="5 6" key="1">
    <citation type="submission" date="2015-08" db="EMBL/GenBank/DDBJ databases">
        <title>Draft Genome Sequence of Pseudoalteromonas porphyrae UCD-SED14.</title>
        <authorList>
            <person name="Coil D.A."/>
            <person name="Jospin G."/>
            <person name="Lee R.D."/>
            <person name="Eisen J.A."/>
        </authorList>
    </citation>
    <scope>NUCLEOTIDE SEQUENCE [LARGE SCALE GENOMIC DNA]</scope>
    <source>
        <strain evidence="5 6">UCD-SED14</strain>
    </source>
</reference>
<dbReference type="OrthoDB" id="5729110at2"/>
<dbReference type="Pfam" id="PF09375">
    <property type="entry name" value="Peptidase_M75"/>
    <property type="match status" value="1"/>
</dbReference>
<name>A0A0N0M0I5_9GAMM</name>
<feature type="chain" id="PRO_5005855253" evidence="3">
    <location>
        <begin position="22"/>
        <end position="383"/>
    </location>
</feature>
<dbReference type="CDD" id="cd14658">
    <property type="entry name" value="Imelysin-like_IrpA"/>
    <property type="match status" value="1"/>
</dbReference>
<dbReference type="InterPro" id="IPR034982">
    <property type="entry name" value="Imelysin-like_IrpA"/>
</dbReference>
<dbReference type="PATRIC" id="fig|187330.3.peg.3983"/>
<evidence type="ECO:0000256" key="1">
    <source>
        <dbReference type="ARBA" id="ARBA00004196"/>
    </source>
</evidence>
<keyword evidence="6" id="KW-1185">Reference proteome</keyword>
<feature type="signal peptide" evidence="3">
    <location>
        <begin position="1"/>
        <end position="21"/>
    </location>
</feature>
<gene>
    <name evidence="5" type="ORF">ADS77_09500</name>
</gene>
<evidence type="ECO:0000259" key="4">
    <source>
        <dbReference type="Pfam" id="PF09375"/>
    </source>
</evidence>